<accession>A0A9P5PLV9</accession>
<comment type="caution">
    <text evidence="1">The sequence shown here is derived from an EMBL/GenBank/DDBJ whole genome shotgun (WGS) entry which is preliminary data.</text>
</comment>
<dbReference type="AlphaFoldDB" id="A0A9P5PLV9"/>
<proteinExistence type="predicted"/>
<keyword evidence="2" id="KW-1185">Reference proteome</keyword>
<organism evidence="1 2">
    <name type="scientific">Rhodocollybia butyracea</name>
    <dbReference type="NCBI Taxonomy" id="206335"/>
    <lineage>
        <taxon>Eukaryota</taxon>
        <taxon>Fungi</taxon>
        <taxon>Dikarya</taxon>
        <taxon>Basidiomycota</taxon>
        <taxon>Agaricomycotina</taxon>
        <taxon>Agaricomycetes</taxon>
        <taxon>Agaricomycetidae</taxon>
        <taxon>Agaricales</taxon>
        <taxon>Marasmiineae</taxon>
        <taxon>Omphalotaceae</taxon>
        <taxon>Rhodocollybia</taxon>
    </lineage>
</organism>
<evidence type="ECO:0000313" key="2">
    <source>
        <dbReference type="Proteomes" id="UP000772434"/>
    </source>
</evidence>
<dbReference type="Proteomes" id="UP000772434">
    <property type="component" value="Unassembled WGS sequence"/>
</dbReference>
<reference evidence="1" key="1">
    <citation type="submission" date="2020-11" db="EMBL/GenBank/DDBJ databases">
        <authorList>
            <consortium name="DOE Joint Genome Institute"/>
            <person name="Ahrendt S."/>
            <person name="Riley R."/>
            <person name="Andreopoulos W."/>
            <person name="Labutti K."/>
            <person name="Pangilinan J."/>
            <person name="Ruiz-Duenas F.J."/>
            <person name="Barrasa J.M."/>
            <person name="Sanchez-Garcia M."/>
            <person name="Camarero S."/>
            <person name="Miyauchi S."/>
            <person name="Serrano A."/>
            <person name="Linde D."/>
            <person name="Babiker R."/>
            <person name="Drula E."/>
            <person name="Ayuso-Fernandez I."/>
            <person name="Pacheco R."/>
            <person name="Padilla G."/>
            <person name="Ferreira P."/>
            <person name="Barriuso J."/>
            <person name="Kellner H."/>
            <person name="Castanera R."/>
            <person name="Alfaro M."/>
            <person name="Ramirez L."/>
            <person name="Pisabarro A.G."/>
            <person name="Kuo A."/>
            <person name="Tritt A."/>
            <person name="Lipzen A."/>
            <person name="He G."/>
            <person name="Yan M."/>
            <person name="Ng V."/>
            <person name="Cullen D."/>
            <person name="Martin F."/>
            <person name="Rosso M.-N."/>
            <person name="Henrissat B."/>
            <person name="Hibbett D."/>
            <person name="Martinez A.T."/>
            <person name="Grigoriev I.V."/>
        </authorList>
    </citation>
    <scope>NUCLEOTIDE SEQUENCE</scope>
    <source>
        <strain evidence="1">AH 40177</strain>
    </source>
</reference>
<gene>
    <name evidence="1" type="ORF">BDP27DRAFT_1366269</name>
</gene>
<protein>
    <submittedName>
        <fullName evidence="1">Uncharacterized protein</fullName>
    </submittedName>
</protein>
<name>A0A9P5PLV9_9AGAR</name>
<sequence length="143" mass="16644">MSLGANTAALHWVSIDIHCPYGEQFNFVQLASHLKRCPSLKALFLRDIRSVTSFDAAAFDQLPPIEDLGLWLTEQQSMTKLDVWMFHDEQVPNESSLWKQIHTAKSRPNVDIYLFDLKETWKRKISINWRGSRNIERSLWASL</sequence>
<dbReference type="EMBL" id="JADNRY010000101">
    <property type="protein sequence ID" value="KAF9065572.1"/>
    <property type="molecule type" value="Genomic_DNA"/>
</dbReference>
<evidence type="ECO:0000313" key="1">
    <source>
        <dbReference type="EMBL" id="KAF9065572.1"/>
    </source>
</evidence>